<name>A0A437UI41_ENTAV</name>
<dbReference type="GO" id="GO:0016301">
    <property type="term" value="F:kinase activity"/>
    <property type="evidence" value="ECO:0007669"/>
    <property type="project" value="UniProtKB-KW"/>
</dbReference>
<dbReference type="PROSITE" id="PS00371">
    <property type="entry name" value="PTS_EIIA_TYPE_1_HIS"/>
    <property type="match status" value="1"/>
</dbReference>
<feature type="domain" description="PTS EIIA type-1" evidence="8">
    <location>
        <begin position="27"/>
        <end position="131"/>
    </location>
</feature>
<dbReference type="PANTHER" id="PTHR45008">
    <property type="entry name" value="PTS SYSTEM GLUCOSE-SPECIFIC EIIA COMPONENT"/>
    <property type="match status" value="1"/>
</dbReference>
<dbReference type="SUPFAM" id="SSF51261">
    <property type="entry name" value="Duplicated hybrid motif"/>
    <property type="match status" value="1"/>
</dbReference>
<evidence type="ECO:0000256" key="7">
    <source>
        <dbReference type="ARBA" id="ARBA00022777"/>
    </source>
</evidence>
<keyword evidence="5" id="KW-0808">Transferase</keyword>
<dbReference type="FunFam" id="2.70.70.10:FF:000001">
    <property type="entry name" value="PTS system glucose-specific IIA component"/>
    <property type="match status" value="1"/>
</dbReference>
<evidence type="ECO:0000256" key="5">
    <source>
        <dbReference type="ARBA" id="ARBA00022679"/>
    </source>
</evidence>
<proteinExistence type="predicted"/>
<organism evidence="9 10">
    <name type="scientific">Enterococcus avium</name>
    <name type="common">Streptococcus avium</name>
    <dbReference type="NCBI Taxonomy" id="33945"/>
    <lineage>
        <taxon>Bacteria</taxon>
        <taxon>Bacillati</taxon>
        <taxon>Bacillota</taxon>
        <taxon>Bacilli</taxon>
        <taxon>Lactobacillales</taxon>
        <taxon>Enterococcaceae</taxon>
        <taxon>Enterococcus</taxon>
    </lineage>
</organism>
<evidence type="ECO:0000259" key="8">
    <source>
        <dbReference type="PROSITE" id="PS51093"/>
    </source>
</evidence>
<evidence type="ECO:0000256" key="6">
    <source>
        <dbReference type="ARBA" id="ARBA00022683"/>
    </source>
</evidence>
<evidence type="ECO:0000313" key="9">
    <source>
        <dbReference type="EMBL" id="RVU93221.1"/>
    </source>
</evidence>
<dbReference type="EMBL" id="RYZS01000002">
    <property type="protein sequence ID" value="RVU93221.1"/>
    <property type="molecule type" value="Genomic_DNA"/>
</dbReference>
<accession>A0A437UI41</accession>
<dbReference type="Pfam" id="PF00358">
    <property type="entry name" value="PTS_EIIA_1"/>
    <property type="match status" value="1"/>
</dbReference>
<reference evidence="9 10" key="1">
    <citation type="submission" date="2018-12" db="EMBL/GenBank/DDBJ databases">
        <title>A novel vanA-carrying plasmid in a clinical isolate of Enterococcus avium.</title>
        <authorList>
            <person name="Bernasconi O.J."/>
            <person name="Luzzaro F."/>
            <person name="Endimiani A."/>
        </authorList>
    </citation>
    <scope>NUCLEOTIDE SEQUENCE [LARGE SCALE GENOMIC DNA]</scope>
    <source>
        <strain evidence="9 10">LC0559/18</strain>
    </source>
</reference>
<keyword evidence="7" id="KW-0418">Kinase</keyword>
<comment type="subcellular location">
    <subcellularLocation>
        <location evidence="2">Cell membrane</location>
        <topology evidence="2">Multi-pass membrane protein</topology>
    </subcellularLocation>
    <subcellularLocation>
        <location evidence="1">Cytoplasm</location>
    </subcellularLocation>
</comment>
<dbReference type="RefSeq" id="WP_127979865.1">
    <property type="nucleotide sequence ID" value="NZ_JBPFMR010000107.1"/>
</dbReference>
<dbReference type="Proteomes" id="UP000288388">
    <property type="component" value="Unassembled WGS sequence"/>
</dbReference>
<evidence type="ECO:0000313" key="10">
    <source>
        <dbReference type="Proteomes" id="UP000288388"/>
    </source>
</evidence>
<protein>
    <submittedName>
        <fullName evidence="9">PTS glucose transporter subunit IIA</fullName>
    </submittedName>
</protein>
<dbReference type="NCBIfam" id="TIGR00830">
    <property type="entry name" value="PTBA"/>
    <property type="match status" value="1"/>
</dbReference>
<sequence length="156" mass="17390">MFKFWEKKIEICAPSSGYLIPIKKIQDPVFSQGLMGEGYAVEPLANLVYSPVEGIVQSIFPTKHAIIVKHKKGLEVLIHMGIDTVELNGAGFTINVKEGSYVNNETLLAVIDFERLESEKKANTIIVVFPENHRAIKLSNKEKVNAKEPVGEIELK</sequence>
<dbReference type="GO" id="GO:0005737">
    <property type="term" value="C:cytoplasm"/>
    <property type="evidence" value="ECO:0007669"/>
    <property type="project" value="UniProtKB-SubCell"/>
</dbReference>
<dbReference type="InterPro" id="IPR011055">
    <property type="entry name" value="Dup_hybrid_motif"/>
</dbReference>
<dbReference type="Gene3D" id="2.70.70.10">
    <property type="entry name" value="Glucose Permease (Domain IIA)"/>
    <property type="match status" value="1"/>
</dbReference>
<evidence type="ECO:0000256" key="4">
    <source>
        <dbReference type="ARBA" id="ARBA00022597"/>
    </source>
</evidence>
<keyword evidence="6" id="KW-0598">Phosphotransferase system</keyword>
<dbReference type="PANTHER" id="PTHR45008:SF1">
    <property type="entry name" value="PTS SYSTEM GLUCOSE-SPECIFIC EIIA COMPONENT"/>
    <property type="match status" value="1"/>
</dbReference>
<dbReference type="InterPro" id="IPR050890">
    <property type="entry name" value="PTS_EIIA_component"/>
</dbReference>
<evidence type="ECO:0000256" key="3">
    <source>
        <dbReference type="ARBA" id="ARBA00022448"/>
    </source>
</evidence>
<evidence type="ECO:0000256" key="2">
    <source>
        <dbReference type="ARBA" id="ARBA00004651"/>
    </source>
</evidence>
<evidence type="ECO:0000256" key="1">
    <source>
        <dbReference type="ARBA" id="ARBA00004496"/>
    </source>
</evidence>
<comment type="caution">
    <text evidence="9">The sequence shown here is derived from an EMBL/GenBank/DDBJ whole genome shotgun (WGS) entry which is preliminary data.</text>
</comment>
<dbReference type="PROSITE" id="PS51093">
    <property type="entry name" value="PTS_EIIA_TYPE_1"/>
    <property type="match status" value="1"/>
</dbReference>
<dbReference type="GO" id="GO:0005886">
    <property type="term" value="C:plasma membrane"/>
    <property type="evidence" value="ECO:0007669"/>
    <property type="project" value="UniProtKB-SubCell"/>
</dbReference>
<dbReference type="InterPro" id="IPR001127">
    <property type="entry name" value="PTS_EIIA_1_perm"/>
</dbReference>
<keyword evidence="4 9" id="KW-0762">Sugar transport</keyword>
<dbReference type="GO" id="GO:0009401">
    <property type="term" value="P:phosphoenolpyruvate-dependent sugar phosphotransferase system"/>
    <property type="evidence" value="ECO:0007669"/>
    <property type="project" value="UniProtKB-KW"/>
</dbReference>
<gene>
    <name evidence="9" type="ORF">EK398_22605</name>
</gene>
<dbReference type="AlphaFoldDB" id="A0A437UI41"/>
<keyword evidence="3" id="KW-0813">Transport</keyword>